<dbReference type="Proteomes" id="UP000186922">
    <property type="component" value="Unassembled WGS sequence"/>
</dbReference>
<evidence type="ECO:0000256" key="1">
    <source>
        <dbReference type="SAM" id="MobiDB-lite"/>
    </source>
</evidence>
<evidence type="ECO:0000313" key="3">
    <source>
        <dbReference type="Proteomes" id="UP000186922"/>
    </source>
</evidence>
<organism evidence="2 3">
    <name type="scientific">Ramazzottius varieornatus</name>
    <name type="common">Water bear</name>
    <name type="synonym">Tardigrade</name>
    <dbReference type="NCBI Taxonomy" id="947166"/>
    <lineage>
        <taxon>Eukaryota</taxon>
        <taxon>Metazoa</taxon>
        <taxon>Ecdysozoa</taxon>
        <taxon>Tardigrada</taxon>
        <taxon>Eutardigrada</taxon>
        <taxon>Parachela</taxon>
        <taxon>Hypsibioidea</taxon>
        <taxon>Ramazzottiidae</taxon>
        <taxon>Ramazzottius</taxon>
    </lineage>
</organism>
<evidence type="ECO:0000313" key="2">
    <source>
        <dbReference type="EMBL" id="GAU97624.1"/>
    </source>
</evidence>
<dbReference type="EMBL" id="BDGG01000004">
    <property type="protein sequence ID" value="GAU97624.1"/>
    <property type="molecule type" value="Genomic_DNA"/>
</dbReference>
<dbReference type="AlphaFoldDB" id="A0A1D1V7J9"/>
<protein>
    <submittedName>
        <fullName evidence="2">Uncharacterized protein</fullName>
    </submittedName>
</protein>
<accession>A0A1D1V7J9</accession>
<feature type="region of interest" description="Disordered" evidence="1">
    <location>
        <begin position="1"/>
        <end position="24"/>
    </location>
</feature>
<keyword evidence="3" id="KW-1185">Reference proteome</keyword>
<name>A0A1D1V7J9_RAMVA</name>
<sequence>MLLVSMDVKTAEKRETKVRKEEQDPREQFKNIDELLNMASTLTWLANTLKAENAVCESSQTSSYRLVLRTWRRLPVWRTWFKPCGTALYCLSVWSGILVRHGHLNLMYVAASTGCQLLFPWHQLGQARAHPFIGETLSLYRGRWSAKG</sequence>
<reference evidence="2 3" key="1">
    <citation type="journal article" date="2016" name="Nat. Commun.">
        <title>Extremotolerant tardigrade genome and improved radiotolerance of human cultured cells by tardigrade-unique protein.</title>
        <authorList>
            <person name="Hashimoto T."/>
            <person name="Horikawa D.D."/>
            <person name="Saito Y."/>
            <person name="Kuwahara H."/>
            <person name="Kozuka-Hata H."/>
            <person name="Shin-I T."/>
            <person name="Minakuchi Y."/>
            <person name="Ohishi K."/>
            <person name="Motoyama A."/>
            <person name="Aizu T."/>
            <person name="Enomoto A."/>
            <person name="Kondo K."/>
            <person name="Tanaka S."/>
            <person name="Hara Y."/>
            <person name="Koshikawa S."/>
            <person name="Sagara H."/>
            <person name="Miura T."/>
            <person name="Yokobori S."/>
            <person name="Miyagawa K."/>
            <person name="Suzuki Y."/>
            <person name="Kubo T."/>
            <person name="Oyama M."/>
            <person name="Kohara Y."/>
            <person name="Fujiyama A."/>
            <person name="Arakawa K."/>
            <person name="Katayama T."/>
            <person name="Toyoda A."/>
            <person name="Kunieda T."/>
        </authorList>
    </citation>
    <scope>NUCLEOTIDE SEQUENCE [LARGE SCALE GENOMIC DNA]</scope>
    <source>
        <strain evidence="2 3">YOKOZUNA-1</strain>
    </source>
</reference>
<gene>
    <name evidence="2" type="primary">RvY_08890-1</name>
    <name evidence="2" type="synonym">RvY_08890.1</name>
    <name evidence="2" type="ORF">RvY_08890</name>
</gene>
<comment type="caution">
    <text evidence="2">The sequence shown here is derived from an EMBL/GenBank/DDBJ whole genome shotgun (WGS) entry which is preliminary data.</text>
</comment>
<feature type="compositionally biased region" description="Basic and acidic residues" evidence="1">
    <location>
        <begin position="9"/>
        <end position="24"/>
    </location>
</feature>
<proteinExistence type="predicted"/>